<evidence type="ECO:0000256" key="2">
    <source>
        <dbReference type="ARBA" id="ARBA00006040"/>
    </source>
</evidence>
<dbReference type="GO" id="GO:0046872">
    <property type="term" value="F:metal ion binding"/>
    <property type="evidence" value="ECO:0007669"/>
    <property type="project" value="UniProtKB-KW"/>
</dbReference>
<comment type="catalytic activity">
    <reaction evidence="8">
        <text>Hydrolysis of oligopeptides, with broad specificity. Gly or Ala commonly occur as P1 or P1' residues, but more distant residues are also important, as is shown by the fact that Z-Gly-Pro-Gly-|-Gly-Pro-Ala is cleaved, but not Z-(Gly)(5).</text>
        <dbReference type="EC" id="3.4.24.70"/>
    </reaction>
</comment>
<evidence type="ECO:0000256" key="5">
    <source>
        <dbReference type="ARBA" id="ARBA00022801"/>
    </source>
</evidence>
<feature type="domain" description="Oligopeptidase A N-terminal" evidence="11">
    <location>
        <begin position="28"/>
        <end position="143"/>
    </location>
</feature>
<dbReference type="InterPro" id="IPR045666">
    <property type="entry name" value="OpdA_N"/>
</dbReference>
<dbReference type="PANTHER" id="PTHR43660">
    <property type="entry name" value="DIPEPTIDYL CARBOXYPEPTIDASE"/>
    <property type="match status" value="1"/>
</dbReference>
<dbReference type="InterPro" id="IPR034005">
    <property type="entry name" value="M3A_DCP"/>
</dbReference>
<dbReference type="SUPFAM" id="SSF55486">
    <property type="entry name" value="Metalloproteases ('zincins'), catalytic domain"/>
    <property type="match status" value="1"/>
</dbReference>
<keyword evidence="3" id="KW-0645">Protease</keyword>
<dbReference type="EMBL" id="UOFX01000016">
    <property type="protein sequence ID" value="VAX06730.1"/>
    <property type="molecule type" value="Genomic_DNA"/>
</dbReference>
<dbReference type="EC" id="3.4.24.70" evidence="9"/>
<dbReference type="GO" id="GO:0004222">
    <property type="term" value="F:metalloendopeptidase activity"/>
    <property type="evidence" value="ECO:0007669"/>
    <property type="project" value="UniProtKB-EC"/>
</dbReference>
<dbReference type="AlphaFoldDB" id="A0A3B1B8T7"/>
<evidence type="ECO:0000256" key="3">
    <source>
        <dbReference type="ARBA" id="ARBA00022670"/>
    </source>
</evidence>
<dbReference type="PANTHER" id="PTHR43660:SF1">
    <property type="entry name" value="DIPEPTIDYL CARBOXYPEPTIDASE"/>
    <property type="match status" value="1"/>
</dbReference>
<dbReference type="InterPro" id="IPR024079">
    <property type="entry name" value="MetalloPept_cat_dom_sf"/>
</dbReference>
<evidence type="ECO:0000256" key="9">
    <source>
        <dbReference type="ARBA" id="ARBA00026100"/>
    </source>
</evidence>
<evidence type="ECO:0000259" key="10">
    <source>
        <dbReference type="Pfam" id="PF01432"/>
    </source>
</evidence>
<proteinExistence type="inferred from homology"/>
<reference evidence="12" key="1">
    <citation type="submission" date="2018-06" db="EMBL/GenBank/DDBJ databases">
        <authorList>
            <person name="Zhirakovskaya E."/>
        </authorList>
    </citation>
    <scope>NUCLEOTIDE SEQUENCE</scope>
</reference>
<accession>A0A3B1B8T7</accession>
<dbReference type="InterPro" id="IPR045090">
    <property type="entry name" value="Pept_M3A_M3B"/>
</dbReference>
<sequence>MRNPLLNIPDLPPFSKIKPEHVEPAIDSLLAAGHAQINNLLSRDEPPTWQNLVQPLDEQDDQLGRAWSPISHMNSVVNSDELRQAYNACLPKLSKYATEIGQNEKLFTAYKAIVEKSDSLDLAQQKVLQNALRDFHLSGVDLPPAEKARYKDIQQELAKLTSKFEENVLDATNAWTKLITNKEELAGLPESALGLAKQTAEQREKEGWMLTLDFPSYMPVMSYADNRELRHEMYQAFTTRASDQGPHAGKWDNSEIMEQLLSLRHELAGLLNFSNYAERSLATKMARSTEEVVAFLTDLAQRSRSQAQQELAELQTFALTEFGVEELAAWDIGYYAEKLRQHRYAFTQEELKPYFPETRVIPGLFAVVERLFGIQIREIKGVDTWHQDVRFFAIQDQQGKVRGQFYLDLYARQKKRGGAWMDDYIGRMVTPSKQQNPVAYLTCNFSPPVGNQPALFTHNEVETLFHEFGHGLHHMLTRIDYPSVSGINGVAWDAVELPSQFLENWCWEREALELISGHYETGKPLPDKLYNKMYAAKNFQSAMQMVRQLELSLFDFRIHLEYDPDKGGRIYEILHQVRNQVAVVKTPPFNRFAHGFSHIFAGGYGAGYYSYKWAEVLSADAFSLFEKHGIFDPASGESFLHNILEQGGSQDAMQLFIAFRGREPKIDALLRHSGITG</sequence>
<dbReference type="Gene3D" id="1.20.1050.40">
    <property type="entry name" value="Endopeptidase. Chain P, domain 1"/>
    <property type="match status" value="1"/>
</dbReference>
<evidence type="ECO:0000259" key="11">
    <source>
        <dbReference type="Pfam" id="PF19310"/>
    </source>
</evidence>
<evidence type="ECO:0000313" key="12">
    <source>
        <dbReference type="EMBL" id="VAX06730.1"/>
    </source>
</evidence>
<protein>
    <recommendedName>
        <fullName evidence="9">oligopeptidase A</fullName>
        <ecNumber evidence="9">3.4.24.70</ecNumber>
    </recommendedName>
</protein>
<gene>
    <name evidence="12" type="ORF">MNBD_GAMMA26-480</name>
</gene>
<dbReference type="FunFam" id="3.40.390.10:FF:000009">
    <property type="entry name" value="Oligopeptidase A"/>
    <property type="match status" value="1"/>
</dbReference>
<evidence type="ECO:0000256" key="8">
    <source>
        <dbReference type="ARBA" id="ARBA00024603"/>
    </source>
</evidence>
<comment type="cofactor">
    <cofactor evidence="1">
        <name>Zn(2+)</name>
        <dbReference type="ChEBI" id="CHEBI:29105"/>
    </cofactor>
</comment>
<comment type="similarity">
    <text evidence="2">Belongs to the peptidase M3 family.</text>
</comment>
<dbReference type="CDD" id="cd06456">
    <property type="entry name" value="M3A_DCP"/>
    <property type="match status" value="1"/>
</dbReference>
<evidence type="ECO:0000256" key="1">
    <source>
        <dbReference type="ARBA" id="ARBA00001947"/>
    </source>
</evidence>
<evidence type="ECO:0000256" key="7">
    <source>
        <dbReference type="ARBA" id="ARBA00023049"/>
    </source>
</evidence>
<organism evidence="12">
    <name type="scientific">hydrothermal vent metagenome</name>
    <dbReference type="NCBI Taxonomy" id="652676"/>
    <lineage>
        <taxon>unclassified sequences</taxon>
        <taxon>metagenomes</taxon>
        <taxon>ecological metagenomes</taxon>
    </lineage>
</organism>
<keyword evidence="5 12" id="KW-0378">Hydrolase</keyword>
<feature type="domain" description="Peptidase M3A/M3B catalytic" evidence="10">
    <location>
        <begin position="220"/>
        <end position="674"/>
    </location>
</feature>
<dbReference type="Gene3D" id="1.10.1370.10">
    <property type="entry name" value="Neurolysin, domain 3"/>
    <property type="match status" value="1"/>
</dbReference>
<dbReference type="InterPro" id="IPR024080">
    <property type="entry name" value="Neurolysin/TOP_N"/>
</dbReference>
<dbReference type="InterPro" id="IPR024077">
    <property type="entry name" value="Neurolysin/TOP_dom2"/>
</dbReference>
<evidence type="ECO:0000256" key="4">
    <source>
        <dbReference type="ARBA" id="ARBA00022723"/>
    </source>
</evidence>
<keyword evidence="7" id="KW-0482">Metalloprotease</keyword>
<name>A0A3B1B8T7_9ZZZZ</name>
<dbReference type="NCBIfam" id="NF008159">
    <property type="entry name" value="PRK10911.1"/>
    <property type="match status" value="1"/>
</dbReference>
<evidence type="ECO:0000256" key="6">
    <source>
        <dbReference type="ARBA" id="ARBA00022833"/>
    </source>
</evidence>
<dbReference type="GO" id="GO:0006508">
    <property type="term" value="P:proteolysis"/>
    <property type="evidence" value="ECO:0007669"/>
    <property type="project" value="UniProtKB-KW"/>
</dbReference>
<dbReference type="Gene3D" id="3.40.390.10">
    <property type="entry name" value="Collagenase (Catalytic Domain)"/>
    <property type="match status" value="1"/>
</dbReference>
<keyword evidence="4" id="KW-0479">Metal-binding</keyword>
<dbReference type="Pfam" id="PF01432">
    <property type="entry name" value="Peptidase_M3"/>
    <property type="match status" value="1"/>
</dbReference>
<keyword evidence="6" id="KW-0862">Zinc</keyword>
<dbReference type="InterPro" id="IPR001567">
    <property type="entry name" value="Pept_M3A_M3B_dom"/>
</dbReference>
<dbReference type="Pfam" id="PF19310">
    <property type="entry name" value="TOP_N"/>
    <property type="match status" value="1"/>
</dbReference>
<dbReference type="GO" id="GO:0005829">
    <property type="term" value="C:cytosol"/>
    <property type="evidence" value="ECO:0007669"/>
    <property type="project" value="UniProtKB-ARBA"/>
</dbReference>